<dbReference type="NCBIfam" id="TIGR04183">
    <property type="entry name" value="Por_Secre_tail"/>
    <property type="match status" value="1"/>
</dbReference>
<accession>A0A532UYU2</accession>
<proteinExistence type="predicted"/>
<evidence type="ECO:0000259" key="2">
    <source>
        <dbReference type="Pfam" id="PF18962"/>
    </source>
</evidence>
<dbReference type="NCBIfam" id="NF041895">
    <property type="entry name" value="choice_anch_V"/>
    <property type="match status" value="1"/>
</dbReference>
<dbReference type="InterPro" id="IPR026444">
    <property type="entry name" value="Secre_tail"/>
</dbReference>
<dbReference type="AlphaFoldDB" id="A0A532UYU2"/>
<feature type="signal peptide" evidence="1">
    <location>
        <begin position="1"/>
        <end position="19"/>
    </location>
</feature>
<name>A0A532UYU2_UNCL8</name>
<feature type="chain" id="PRO_5021930661" description="Secretion system C-terminal sorting domain-containing protein" evidence="1">
    <location>
        <begin position="20"/>
        <end position="422"/>
    </location>
</feature>
<gene>
    <name evidence="3" type="ORF">CEE37_10380</name>
</gene>
<dbReference type="EMBL" id="NJBN01000006">
    <property type="protein sequence ID" value="TKJ40133.1"/>
    <property type="molecule type" value="Genomic_DNA"/>
</dbReference>
<comment type="caution">
    <text evidence="3">The sequence shown here is derived from an EMBL/GenBank/DDBJ whole genome shotgun (WGS) entry which is preliminary data.</text>
</comment>
<dbReference type="Gene3D" id="2.60.40.4070">
    <property type="match status" value="1"/>
</dbReference>
<keyword evidence="1" id="KW-0732">Signal</keyword>
<dbReference type="Pfam" id="PF18962">
    <property type="entry name" value="Por_Secre_tail"/>
    <property type="match status" value="1"/>
</dbReference>
<evidence type="ECO:0000313" key="4">
    <source>
        <dbReference type="Proteomes" id="UP000319619"/>
    </source>
</evidence>
<organism evidence="3 4">
    <name type="scientific">candidate division LCP-89 bacterium B3_LCP</name>
    <dbReference type="NCBI Taxonomy" id="2012998"/>
    <lineage>
        <taxon>Bacteria</taxon>
        <taxon>Pseudomonadati</taxon>
        <taxon>Bacteria division LCP-89</taxon>
    </lineage>
</organism>
<protein>
    <recommendedName>
        <fullName evidence="2">Secretion system C-terminal sorting domain-containing protein</fullName>
    </recommendedName>
</protein>
<evidence type="ECO:0000256" key="1">
    <source>
        <dbReference type="SAM" id="SignalP"/>
    </source>
</evidence>
<evidence type="ECO:0000313" key="3">
    <source>
        <dbReference type="EMBL" id="TKJ40133.1"/>
    </source>
</evidence>
<reference evidence="3 4" key="1">
    <citation type="submission" date="2017-06" db="EMBL/GenBank/DDBJ databases">
        <title>Novel microbial phyla capable of carbon fixation and sulfur reduction in deep-sea sediments.</title>
        <authorList>
            <person name="Huang J."/>
            <person name="Baker B."/>
            <person name="Wang Y."/>
        </authorList>
    </citation>
    <scope>NUCLEOTIDE SEQUENCE [LARGE SCALE GENOMIC DNA]</scope>
    <source>
        <strain evidence="3">B3_LCP</strain>
    </source>
</reference>
<sequence length="422" mass="45052">MRSLLIALTMLFSTSAVFAYSSYTPMGYAGNPPYYYNCVNCHSNYPLNSGDGYMQLSGLPPQGYEAGTTYPLTVTLADPGLSRWGTQLTTIHQDGSNYLQGGTIIVTDPINTNLLTGPGNAPDYLNQTSIGTFWGDPGPVYYQFDWRAPDVSTGLVTFYVAGAACIGNGSVWGDYCYTISVPTIPSGSAPDVEVTLTPTGSTTFPAMGGALLYNIGASNNGSVPATVDIWVDVTLPSGFAYGPVLGPVQDLTMLVGFSTDRDRELTIPGSAPAGTFSLNGYMGLYDPASPSIWSESHFDFSKTASLDGDWTGEWFIDSGEPFDEFASGGEEQYTPSEFELLGAYPNPFNPTTVISFSMRVSSLVSLNIYDISGRTVAELVGGWRDAGVHEVTFDGSDIASGIYIYRLTAGEFTASSKMVLLK</sequence>
<dbReference type="Proteomes" id="UP000319619">
    <property type="component" value="Unassembled WGS sequence"/>
</dbReference>
<feature type="domain" description="Secretion system C-terminal sorting" evidence="2">
    <location>
        <begin position="344"/>
        <end position="419"/>
    </location>
</feature>